<dbReference type="OrthoDB" id="1926212at2759"/>
<evidence type="ECO:0000313" key="6">
    <source>
        <dbReference type="Proteomes" id="UP000266673"/>
    </source>
</evidence>
<feature type="repeat" description="TPR" evidence="3">
    <location>
        <begin position="13"/>
        <end position="46"/>
    </location>
</feature>
<evidence type="ECO:0000256" key="3">
    <source>
        <dbReference type="PROSITE-ProRule" id="PRU00339"/>
    </source>
</evidence>
<dbReference type="Pfam" id="PF13181">
    <property type="entry name" value="TPR_8"/>
    <property type="match status" value="3"/>
</dbReference>
<dbReference type="PANTHER" id="PTHR44858:SF1">
    <property type="entry name" value="UDP-N-ACETYLGLUCOSAMINE--PEPTIDE N-ACETYLGLUCOSAMINYLTRANSFERASE SPINDLY-RELATED"/>
    <property type="match status" value="1"/>
</dbReference>
<sequence>MLNSQLTINPNDAFLLNYRGMIYQAIGLYEESIADFSKSLEIDPNDITSLSHRGVTYQKMGLYDEALADFDEFLEIMPNNFIALNNRGSVMQMMGMYEESLIDLTRSLEINPNYANTLQIRGLTYQKMGSYEESLLDFNKLLVEISPNDATGLNHRGLTYYYMGRDEESLNDFNKSLEIEYDVTTLANRGATYLRMGKYEESLVDLNEYLKIYPNAAKSLCIRGIIYQKLGKYEESLIDLNNSLRIDPENEETLDNRRLTCQYINANLNESFESLEISSNDTMEVFNYRGTGVSWYDSELFRSKRPIPQCELFYFEVKIIDKGDNGIIGIGFCTETAAPKAMPGWGEYSWGYRGDNGKIFCHSRGGKSYGPLFTTGDIIGCCLNFRLNIIFYTKNGVNLGIAFKNFKMENKTLYPCVGLRSECGSVEMNFGSKKFKYKAITDYDIKDKLFKEKWNRVFNMYNDELLSKQADALAELIDASKVDPMYRGKTYFITGSYNEALSALDEQLEIEQNNTFALRYQGETLYMIERYEDARDCFEKLLLLNDAWALMPVMKLPGTLKFGNSDMLELALNDQSRGHQEN</sequence>
<dbReference type="PANTHER" id="PTHR44858">
    <property type="entry name" value="TETRATRICOPEPTIDE REPEAT PROTEIN 6"/>
    <property type="match status" value="1"/>
</dbReference>
<dbReference type="InterPro" id="IPR001870">
    <property type="entry name" value="B30.2/SPRY"/>
</dbReference>
<dbReference type="AlphaFoldDB" id="A0A397VSR3"/>
<evidence type="ECO:0000256" key="1">
    <source>
        <dbReference type="ARBA" id="ARBA00022737"/>
    </source>
</evidence>
<keyword evidence="2 3" id="KW-0802">TPR repeat</keyword>
<dbReference type="Gene3D" id="1.25.40.10">
    <property type="entry name" value="Tetratricopeptide repeat domain"/>
    <property type="match status" value="4"/>
</dbReference>
<dbReference type="SMART" id="SM00028">
    <property type="entry name" value="TPR"/>
    <property type="match status" value="9"/>
</dbReference>
<dbReference type="Pfam" id="PF00622">
    <property type="entry name" value="SPRY"/>
    <property type="match status" value="1"/>
</dbReference>
<feature type="repeat" description="TPR" evidence="3">
    <location>
        <begin position="47"/>
        <end position="80"/>
    </location>
</feature>
<evidence type="ECO:0000256" key="2">
    <source>
        <dbReference type="ARBA" id="ARBA00022803"/>
    </source>
</evidence>
<dbReference type="InterPro" id="IPR019734">
    <property type="entry name" value="TPR_rpt"/>
</dbReference>
<feature type="repeat" description="TPR" evidence="3">
    <location>
        <begin position="217"/>
        <end position="250"/>
    </location>
</feature>
<gene>
    <name evidence="5" type="ORF">C2G38_2168728</name>
</gene>
<keyword evidence="6" id="KW-1185">Reference proteome</keyword>
<keyword evidence="1" id="KW-0677">Repeat</keyword>
<accession>A0A397VSR3</accession>
<proteinExistence type="predicted"/>
<feature type="domain" description="B30.2/SPRY" evidence="4">
    <location>
        <begin position="243"/>
        <end position="435"/>
    </location>
</feature>
<feature type="repeat" description="TPR" evidence="3">
    <location>
        <begin position="183"/>
        <end position="216"/>
    </location>
</feature>
<dbReference type="InterPro" id="IPR043136">
    <property type="entry name" value="B30.2/SPRY_sf"/>
</dbReference>
<organism evidence="5 6">
    <name type="scientific">Gigaspora rosea</name>
    <dbReference type="NCBI Taxonomy" id="44941"/>
    <lineage>
        <taxon>Eukaryota</taxon>
        <taxon>Fungi</taxon>
        <taxon>Fungi incertae sedis</taxon>
        <taxon>Mucoromycota</taxon>
        <taxon>Glomeromycotina</taxon>
        <taxon>Glomeromycetes</taxon>
        <taxon>Diversisporales</taxon>
        <taxon>Gigasporaceae</taxon>
        <taxon>Gigaspora</taxon>
    </lineage>
</organism>
<dbReference type="InterPro" id="IPR013320">
    <property type="entry name" value="ConA-like_dom_sf"/>
</dbReference>
<dbReference type="SMART" id="SM00449">
    <property type="entry name" value="SPRY"/>
    <property type="match status" value="1"/>
</dbReference>
<dbReference type="Proteomes" id="UP000266673">
    <property type="component" value="Unassembled WGS sequence"/>
</dbReference>
<dbReference type="InterPro" id="IPR050498">
    <property type="entry name" value="Ycf3"/>
</dbReference>
<reference evidence="5 6" key="1">
    <citation type="submission" date="2018-06" db="EMBL/GenBank/DDBJ databases">
        <title>Comparative genomics reveals the genomic features of Rhizophagus irregularis, R. cerebriforme, R. diaphanum and Gigaspora rosea, and their symbiotic lifestyle signature.</title>
        <authorList>
            <person name="Morin E."/>
            <person name="San Clemente H."/>
            <person name="Chen E.C.H."/>
            <person name="De La Providencia I."/>
            <person name="Hainaut M."/>
            <person name="Kuo A."/>
            <person name="Kohler A."/>
            <person name="Murat C."/>
            <person name="Tang N."/>
            <person name="Roy S."/>
            <person name="Loubradou J."/>
            <person name="Henrissat B."/>
            <person name="Grigoriev I.V."/>
            <person name="Corradi N."/>
            <person name="Roux C."/>
            <person name="Martin F.M."/>
        </authorList>
    </citation>
    <scope>NUCLEOTIDE SEQUENCE [LARGE SCALE GENOMIC DNA]</scope>
    <source>
        <strain evidence="5 6">DAOM 194757</strain>
    </source>
</reference>
<comment type="caution">
    <text evidence="5">The sequence shown here is derived from an EMBL/GenBank/DDBJ whole genome shotgun (WGS) entry which is preliminary data.</text>
</comment>
<evidence type="ECO:0000313" key="5">
    <source>
        <dbReference type="EMBL" id="RIB24377.1"/>
    </source>
</evidence>
<evidence type="ECO:0000259" key="4">
    <source>
        <dbReference type="PROSITE" id="PS50188"/>
    </source>
</evidence>
<dbReference type="SUPFAM" id="SSF49899">
    <property type="entry name" value="Concanavalin A-like lectins/glucanases"/>
    <property type="match status" value="1"/>
</dbReference>
<feature type="repeat" description="TPR" evidence="3">
    <location>
        <begin position="81"/>
        <end position="114"/>
    </location>
</feature>
<dbReference type="PROSITE" id="PS50005">
    <property type="entry name" value="TPR"/>
    <property type="match status" value="5"/>
</dbReference>
<dbReference type="Pfam" id="PF00515">
    <property type="entry name" value="TPR_1"/>
    <property type="match status" value="1"/>
</dbReference>
<dbReference type="InterPro" id="IPR011990">
    <property type="entry name" value="TPR-like_helical_dom_sf"/>
</dbReference>
<name>A0A397VSR3_9GLOM</name>
<dbReference type="InterPro" id="IPR003877">
    <property type="entry name" value="SPRY_dom"/>
</dbReference>
<dbReference type="Gene3D" id="2.60.120.920">
    <property type="match status" value="1"/>
</dbReference>
<dbReference type="PROSITE" id="PS50188">
    <property type="entry name" value="B302_SPRY"/>
    <property type="match status" value="1"/>
</dbReference>
<dbReference type="SUPFAM" id="SSF48452">
    <property type="entry name" value="TPR-like"/>
    <property type="match status" value="3"/>
</dbReference>
<dbReference type="Pfam" id="PF13374">
    <property type="entry name" value="TPR_10"/>
    <property type="match status" value="1"/>
</dbReference>
<dbReference type="EMBL" id="QKWP01000219">
    <property type="protein sequence ID" value="RIB24377.1"/>
    <property type="molecule type" value="Genomic_DNA"/>
</dbReference>
<protein>
    <recommendedName>
        <fullName evidence="4">B30.2/SPRY domain-containing protein</fullName>
    </recommendedName>
</protein>